<dbReference type="Gene3D" id="4.10.430.10">
    <property type="entry name" value="Histone-like protein H-NS, C-terminal domain"/>
    <property type="match status" value="1"/>
</dbReference>
<dbReference type="InterPro" id="IPR037150">
    <property type="entry name" value="H-NS_C_dom_sf"/>
</dbReference>
<organism evidence="2 3">
    <name type="scientific">Acinetobacter terrae</name>
    <dbReference type="NCBI Taxonomy" id="2731247"/>
    <lineage>
        <taxon>Bacteria</taxon>
        <taxon>Pseudomonadati</taxon>
        <taxon>Pseudomonadota</taxon>
        <taxon>Gammaproteobacteria</taxon>
        <taxon>Moraxellales</taxon>
        <taxon>Moraxellaceae</taxon>
        <taxon>Acinetobacter</taxon>
        <taxon>Acinetobacter Taxon 24</taxon>
    </lineage>
</organism>
<sequence>MDYQIKKGGWYFNPKRETNKWNGVGPRPIWFKEILENGLNPDDFFVLETPEDKKIKDAFEAQIKQSFPRKS</sequence>
<dbReference type="RefSeq" id="WP_171541243.1">
    <property type="nucleotide sequence ID" value="NZ_JABERL010000068.1"/>
</dbReference>
<gene>
    <name evidence="2" type="ORF">HLH17_16325</name>
</gene>
<dbReference type="AlphaFoldDB" id="A0A7Y2RID2"/>
<evidence type="ECO:0000313" key="3">
    <source>
        <dbReference type="Proteomes" id="UP000569202"/>
    </source>
</evidence>
<dbReference type="SUPFAM" id="SSF81273">
    <property type="entry name" value="H-NS histone-like proteins"/>
    <property type="match status" value="1"/>
</dbReference>
<evidence type="ECO:0000313" key="2">
    <source>
        <dbReference type="EMBL" id="NNH79184.1"/>
    </source>
</evidence>
<name>A0A7Y2RID2_9GAMM</name>
<protein>
    <recommendedName>
        <fullName evidence="1">DNA-binding protein H-NS-like C-terminal domain-containing protein</fullName>
    </recommendedName>
</protein>
<comment type="caution">
    <text evidence="2">The sequence shown here is derived from an EMBL/GenBank/DDBJ whole genome shotgun (WGS) entry which is preliminary data.</text>
</comment>
<dbReference type="GO" id="GO:0003677">
    <property type="term" value="F:DNA binding"/>
    <property type="evidence" value="ECO:0007669"/>
    <property type="project" value="InterPro"/>
</dbReference>
<dbReference type="InterPro" id="IPR027444">
    <property type="entry name" value="H-NS_C_dom"/>
</dbReference>
<evidence type="ECO:0000259" key="1">
    <source>
        <dbReference type="Pfam" id="PF00816"/>
    </source>
</evidence>
<dbReference type="EMBL" id="JABERL010000068">
    <property type="protein sequence ID" value="NNH79184.1"/>
    <property type="molecule type" value="Genomic_DNA"/>
</dbReference>
<dbReference type="Proteomes" id="UP000569202">
    <property type="component" value="Unassembled WGS sequence"/>
</dbReference>
<reference evidence="2 3" key="1">
    <citation type="submission" date="2020-04" db="EMBL/GenBank/DDBJ databases">
        <title>Acinetobacter Taxon 24.</title>
        <authorList>
            <person name="Nemec A."/>
            <person name="Radolfova-Krizova L."/>
            <person name="Higgins P.G."/>
            <person name="Spanelova P."/>
        </authorList>
    </citation>
    <scope>NUCLEOTIDE SEQUENCE [LARGE SCALE GENOMIC DNA]</scope>
    <source>
        <strain evidence="2 3">ANC 5380</strain>
    </source>
</reference>
<dbReference type="Pfam" id="PF00816">
    <property type="entry name" value="Histone_HNS"/>
    <property type="match status" value="1"/>
</dbReference>
<proteinExistence type="predicted"/>
<feature type="domain" description="DNA-binding protein H-NS-like C-terminal" evidence="1">
    <location>
        <begin position="11"/>
        <end position="44"/>
    </location>
</feature>
<accession>A0A7Y2RID2</accession>